<keyword evidence="3" id="KW-1185">Reference proteome</keyword>
<evidence type="ECO:0000313" key="2">
    <source>
        <dbReference type="EMBL" id="KAJ1132260.1"/>
    </source>
</evidence>
<feature type="non-terminal residue" evidence="2">
    <location>
        <position position="1"/>
    </location>
</feature>
<sequence length="102" mass="11062">DLRLPNIKKATSGKRMKCADVIFILILVHSCDGDVCIRCTDSIIGIRCYNADITSISFICETIDDIWQFNISSSHSSFTCEQGGGPFSIKAGVCPTSTTVLP</sequence>
<feature type="chain" id="PRO_5043787376" evidence="1">
    <location>
        <begin position="34"/>
        <end position="102"/>
    </location>
</feature>
<feature type="signal peptide" evidence="1">
    <location>
        <begin position="1"/>
        <end position="33"/>
    </location>
</feature>
<dbReference type="Proteomes" id="UP001066276">
    <property type="component" value="Chromosome 7"/>
</dbReference>
<feature type="non-terminal residue" evidence="2">
    <location>
        <position position="102"/>
    </location>
</feature>
<keyword evidence="1" id="KW-0732">Signal</keyword>
<name>A0AAV7Q2M4_PLEWA</name>
<dbReference type="EMBL" id="JANPWB010000011">
    <property type="protein sequence ID" value="KAJ1132260.1"/>
    <property type="molecule type" value="Genomic_DNA"/>
</dbReference>
<evidence type="ECO:0000256" key="1">
    <source>
        <dbReference type="SAM" id="SignalP"/>
    </source>
</evidence>
<reference evidence="2" key="1">
    <citation type="journal article" date="2022" name="bioRxiv">
        <title>Sequencing and chromosome-scale assembly of the giantPleurodeles waltlgenome.</title>
        <authorList>
            <person name="Brown T."/>
            <person name="Elewa A."/>
            <person name="Iarovenko S."/>
            <person name="Subramanian E."/>
            <person name="Araus A.J."/>
            <person name="Petzold A."/>
            <person name="Susuki M."/>
            <person name="Suzuki K.-i.T."/>
            <person name="Hayashi T."/>
            <person name="Toyoda A."/>
            <person name="Oliveira C."/>
            <person name="Osipova E."/>
            <person name="Leigh N.D."/>
            <person name="Simon A."/>
            <person name="Yun M.H."/>
        </authorList>
    </citation>
    <scope>NUCLEOTIDE SEQUENCE</scope>
    <source>
        <strain evidence="2">20211129_DDA</strain>
        <tissue evidence="2">Liver</tissue>
    </source>
</reference>
<comment type="caution">
    <text evidence="2">The sequence shown here is derived from an EMBL/GenBank/DDBJ whole genome shotgun (WGS) entry which is preliminary data.</text>
</comment>
<organism evidence="2 3">
    <name type="scientific">Pleurodeles waltl</name>
    <name type="common">Iberian ribbed newt</name>
    <dbReference type="NCBI Taxonomy" id="8319"/>
    <lineage>
        <taxon>Eukaryota</taxon>
        <taxon>Metazoa</taxon>
        <taxon>Chordata</taxon>
        <taxon>Craniata</taxon>
        <taxon>Vertebrata</taxon>
        <taxon>Euteleostomi</taxon>
        <taxon>Amphibia</taxon>
        <taxon>Batrachia</taxon>
        <taxon>Caudata</taxon>
        <taxon>Salamandroidea</taxon>
        <taxon>Salamandridae</taxon>
        <taxon>Pleurodelinae</taxon>
        <taxon>Pleurodeles</taxon>
    </lineage>
</organism>
<proteinExistence type="predicted"/>
<protein>
    <submittedName>
        <fullName evidence="2">Uncharacterized protein</fullName>
    </submittedName>
</protein>
<gene>
    <name evidence="2" type="ORF">NDU88_010586</name>
</gene>
<accession>A0AAV7Q2M4</accession>
<dbReference type="AlphaFoldDB" id="A0AAV7Q2M4"/>
<evidence type="ECO:0000313" key="3">
    <source>
        <dbReference type="Proteomes" id="UP001066276"/>
    </source>
</evidence>